<dbReference type="RefSeq" id="WP_145229128.1">
    <property type="nucleotide sequence ID" value="NZ_CP036343.1"/>
</dbReference>
<reference evidence="2 3" key="1">
    <citation type="submission" date="2019-02" db="EMBL/GenBank/DDBJ databases">
        <title>Deep-cultivation of Planctomycetes and their phenomic and genomic characterization uncovers novel biology.</title>
        <authorList>
            <person name="Wiegand S."/>
            <person name="Jogler M."/>
            <person name="Boedeker C."/>
            <person name="Pinto D."/>
            <person name="Vollmers J."/>
            <person name="Rivas-Marin E."/>
            <person name="Kohn T."/>
            <person name="Peeters S.H."/>
            <person name="Heuer A."/>
            <person name="Rast P."/>
            <person name="Oberbeckmann S."/>
            <person name="Bunk B."/>
            <person name="Jeske O."/>
            <person name="Meyerdierks A."/>
            <person name="Storesund J.E."/>
            <person name="Kallscheuer N."/>
            <person name="Luecker S."/>
            <person name="Lage O.M."/>
            <person name="Pohl T."/>
            <person name="Merkel B.J."/>
            <person name="Hornburger P."/>
            <person name="Mueller R.-W."/>
            <person name="Bruemmer F."/>
            <person name="Labrenz M."/>
            <person name="Spormann A.M."/>
            <person name="Op den Camp H."/>
            <person name="Overmann J."/>
            <person name="Amann R."/>
            <person name="Jetten M.S.M."/>
            <person name="Mascher T."/>
            <person name="Medema M.H."/>
            <person name="Devos D.P."/>
            <person name="Kaster A.-K."/>
            <person name="Ovreas L."/>
            <person name="Rohde M."/>
            <person name="Galperin M.Y."/>
            <person name="Jogler C."/>
        </authorList>
    </citation>
    <scope>NUCLEOTIDE SEQUENCE [LARGE SCALE GENOMIC DNA]</scope>
    <source>
        <strain evidence="2 3">Pan161</strain>
    </source>
</reference>
<dbReference type="EMBL" id="CP036343">
    <property type="protein sequence ID" value="QDT91904.1"/>
    <property type="molecule type" value="Genomic_DNA"/>
</dbReference>
<organism evidence="2 3">
    <name type="scientific">Gimesia algae</name>
    <dbReference type="NCBI Taxonomy" id="2527971"/>
    <lineage>
        <taxon>Bacteria</taxon>
        <taxon>Pseudomonadati</taxon>
        <taxon>Planctomycetota</taxon>
        <taxon>Planctomycetia</taxon>
        <taxon>Planctomycetales</taxon>
        <taxon>Planctomycetaceae</taxon>
        <taxon>Gimesia</taxon>
    </lineage>
</organism>
<sequence precursor="true">MVNPAYRLLLGMVVLLSGVESLSAQAPYSPDMGSMIQPVSYNSTAAYRPHYEPEVMYEPSPEYYQPVDAYPAEYYGGMPPADSVMRVLPEDRGWAYDHPMDGYFSRLAHNSWFRMEYLLWKAPPGNMLIGSQNDSGNDPRNPYTTNDFLGFPTLSTKAADLSSIGKEGTNGVRGTFGIDFDSGTIEAIFFGMKTDASGFSYGKNDLLGASFGETDMISIPLLFNGEISNAQRNFNQKFSVDYKTQAWGVESNYVFNTESLIFRTYYGEGGFQIRPLAGFRYLKIGEQMVVKGDFERSDTIPPFPFFESTISSQTSNKLYVPQAGIRMEFVHPWFTIAAEPKFGFGVNNYNGSVLTNQFLGPTDPTHVTQISKTRFAPTFEFGVNARIHLSEYFTFNVGYNFLWANHIARAGGIPYYNLDGSFAANDVSIQAQDSTDTYKLHGLVLGGEFRWP</sequence>
<evidence type="ECO:0000256" key="1">
    <source>
        <dbReference type="SAM" id="SignalP"/>
    </source>
</evidence>
<proteinExistence type="predicted"/>
<evidence type="ECO:0000313" key="2">
    <source>
        <dbReference type="EMBL" id="QDT91904.1"/>
    </source>
</evidence>
<keyword evidence="1" id="KW-0732">Signal</keyword>
<dbReference type="Pfam" id="PF07585">
    <property type="entry name" value="BBP7"/>
    <property type="match status" value="1"/>
</dbReference>
<gene>
    <name evidence="2" type="ORF">Pan161_35680</name>
</gene>
<dbReference type="OrthoDB" id="214985at2"/>
<name>A0A517VFX6_9PLAN</name>
<dbReference type="AlphaFoldDB" id="A0A517VFX6"/>
<keyword evidence="3" id="KW-1185">Reference proteome</keyword>
<feature type="chain" id="PRO_5022143650" description="BBP7 family outer membrane beta-barrel protein" evidence="1">
    <location>
        <begin position="27"/>
        <end position="452"/>
    </location>
</feature>
<dbReference type="Proteomes" id="UP000316855">
    <property type="component" value="Chromosome"/>
</dbReference>
<accession>A0A517VFX6</accession>
<evidence type="ECO:0000313" key="3">
    <source>
        <dbReference type="Proteomes" id="UP000316855"/>
    </source>
</evidence>
<dbReference type="InterPro" id="IPR011446">
    <property type="entry name" value="BBP7"/>
</dbReference>
<feature type="signal peptide" evidence="1">
    <location>
        <begin position="1"/>
        <end position="26"/>
    </location>
</feature>
<protein>
    <recommendedName>
        <fullName evidence="4">BBP7 family outer membrane beta-barrel protein</fullName>
    </recommendedName>
</protein>
<dbReference type="KEGG" id="gax:Pan161_35680"/>
<evidence type="ECO:0008006" key="4">
    <source>
        <dbReference type="Google" id="ProtNLM"/>
    </source>
</evidence>